<organism evidence="1 2">
    <name type="scientific">Siphonobacter curvatus</name>
    <dbReference type="NCBI Taxonomy" id="2094562"/>
    <lineage>
        <taxon>Bacteria</taxon>
        <taxon>Pseudomonadati</taxon>
        <taxon>Bacteroidota</taxon>
        <taxon>Cytophagia</taxon>
        <taxon>Cytophagales</taxon>
        <taxon>Cytophagaceae</taxon>
        <taxon>Siphonobacter</taxon>
    </lineage>
</organism>
<dbReference type="Proteomes" id="UP000239590">
    <property type="component" value="Unassembled WGS sequence"/>
</dbReference>
<accession>A0A2S7IIS5</accession>
<reference evidence="2" key="1">
    <citation type="submission" date="2018-02" db="EMBL/GenBank/DDBJ databases">
        <title>Genome sequencing of Solimonas sp. HR-BB.</title>
        <authorList>
            <person name="Lee Y."/>
            <person name="Jeon C.O."/>
        </authorList>
    </citation>
    <scope>NUCLEOTIDE SEQUENCE [LARGE SCALE GENOMIC DNA]</scope>
    <source>
        <strain evidence="2">HR-U</strain>
    </source>
</reference>
<dbReference type="AlphaFoldDB" id="A0A2S7IIS5"/>
<dbReference type="RefSeq" id="WP_104714712.1">
    <property type="nucleotide sequence ID" value="NZ_PTRA01000003.1"/>
</dbReference>
<gene>
    <name evidence="1" type="ORF">C5O19_17570</name>
</gene>
<name>A0A2S7IIS5_9BACT</name>
<evidence type="ECO:0000313" key="2">
    <source>
        <dbReference type="Proteomes" id="UP000239590"/>
    </source>
</evidence>
<protein>
    <submittedName>
        <fullName evidence="1">Uncharacterized protein</fullName>
    </submittedName>
</protein>
<keyword evidence="2" id="KW-1185">Reference proteome</keyword>
<comment type="caution">
    <text evidence="1">The sequence shown here is derived from an EMBL/GenBank/DDBJ whole genome shotgun (WGS) entry which is preliminary data.</text>
</comment>
<proteinExistence type="predicted"/>
<dbReference type="OrthoDB" id="964858at2"/>
<evidence type="ECO:0000313" key="1">
    <source>
        <dbReference type="EMBL" id="PQA56163.1"/>
    </source>
</evidence>
<dbReference type="EMBL" id="PTRA01000003">
    <property type="protein sequence ID" value="PQA56163.1"/>
    <property type="molecule type" value="Genomic_DNA"/>
</dbReference>
<sequence>MKSEEMLGTLSPTTRERALLIAKRLMRGGRRSPAEAIKMASELARRWAWRQVPARRLTETYYN</sequence>